<organism evidence="1 2">
    <name type="scientific">Araneus ventricosus</name>
    <name type="common">Orbweaver spider</name>
    <name type="synonym">Epeira ventricosa</name>
    <dbReference type="NCBI Taxonomy" id="182803"/>
    <lineage>
        <taxon>Eukaryota</taxon>
        <taxon>Metazoa</taxon>
        <taxon>Ecdysozoa</taxon>
        <taxon>Arthropoda</taxon>
        <taxon>Chelicerata</taxon>
        <taxon>Arachnida</taxon>
        <taxon>Araneae</taxon>
        <taxon>Araneomorphae</taxon>
        <taxon>Entelegynae</taxon>
        <taxon>Araneoidea</taxon>
        <taxon>Araneidae</taxon>
        <taxon>Araneus</taxon>
    </lineage>
</organism>
<dbReference type="Proteomes" id="UP000499080">
    <property type="component" value="Unassembled WGS sequence"/>
</dbReference>
<keyword evidence="2" id="KW-1185">Reference proteome</keyword>
<evidence type="ECO:0000313" key="1">
    <source>
        <dbReference type="EMBL" id="GBN55751.1"/>
    </source>
</evidence>
<evidence type="ECO:0000313" key="2">
    <source>
        <dbReference type="Proteomes" id="UP000499080"/>
    </source>
</evidence>
<dbReference type="EMBL" id="BGPR01012371">
    <property type="protein sequence ID" value="GBN55751.1"/>
    <property type="molecule type" value="Genomic_DNA"/>
</dbReference>
<accession>A0A4Y2PWW9</accession>
<gene>
    <name evidence="1" type="ORF">AVEN_26658_1</name>
</gene>
<sequence length="90" mass="10487">MLALGIWPFKDHGFETRLHKFLLGVCVCTWCNLNLLSRVKPLPNFVTLKYEDHGFETRLHKFLLDMCVYLLQFEPAVEGQTSSHFCDVEV</sequence>
<proteinExistence type="predicted"/>
<name>A0A4Y2PWW9_ARAVE</name>
<protein>
    <submittedName>
        <fullName evidence="1">Uncharacterized protein</fullName>
    </submittedName>
</protein>
<reference evidence="1 2" key="1">
    <citation type="journal article" date="2019" name="Sci. Rep.">
        <title>Orb-weaving spider Araneus ventricosus genome elucidates the spidroin gene catalogue.</title>
        <authorList>
            <person name="Kono N."/>
            <person name="Nakamura H."/>
            <person name="Ohtoshi R."/>
            <person name="Moran D.A.P."/>
            <person name="Shinohara A."/>
            <person name="Yoshida Y."/>
            <person name="Fujiwara M."/>
            <person name="Mori M."/>
            <person name="Tomita M."/>
            <person name="Arakawa K."/>
        </authorList>
    </citation>
    <scope>NUCLEOTIDE SEQUENCE [LARGE SCALE GENOMIC DNA]</scope>
</reference>
<dbReference type="AlphaFoldDB" id="A0A4Y2PWW9"/>
<comment type="caution">
    <text evidence="1">The sequence shown here is derived from an EMBL/GenBank/DDBJ whole genome shotgun (WGS) entry which is preliminary data.</text>
</comment>